<dbReference type="Proteomes" id="UP000314294">
    <property type="component" value="Unassembled WGS sequence"/>
</dbReference>
<dbReference type="EMBL" id="SRLO01000009">
    <property type="protein sequence ID" value="TNN87665.1"/>
    <property type="molecule type" value="Genomic_DNA"/>
</dbReference>
<keyword evidence="3" id="KW-1185">Reference proteome</keyword>
<dbReference type="AlphaFoldDB" id="A0A4Z2JBG6"/>
<accession>A0A4Z2JBG6</accession>
<organism evidence="2 3">
    <name type="scientific">Liparis tanakae</name>
    <name type="common">Tanaka's snailfish</name>
    <dbReference type="NCBI Taxonomy" id="230148"/>
    <lineage>
        <taxon>Eukaryota</taxon>
        <taxon>Metazoa</taxon>
        <taxon>Chordata</taxon>
        <taxon>Craniata</taxon>
        <taxon>Vertebrata</taxon>
        <taxon>Euteleostomi</taxon>
        <taxon>Actinopterygii</taxon>
        <taxon>Neopterygii</taxon>
        <taxon>Teleostei</taxon>
        <taxon>Neoteleostei</taxon>
        <taxon>Acanthomorphata</taxon>
        <taxon>Eupercaria</taxon>
        <taxon>Perciformes</taxon>
        <taxon>Cottioidei</taxon>
        <taxon>Cottales</taxon>
        <taxon>Liparidae</taxon>
        <taxon>Liparis</taxon>
    </lineage>
</organism>
<sequence length="280" mass="31003">MSSGDFPGASSRFIPAAPVALDTQNKSMSNKNNYPKSPDGRDGWMGAPLASGRRLGATSGHRTPDERKRRTLVIHFHLSRASYEHDGLMSAVCRCSMRTEETAGDIMKPLGPRDTRQSPSGSGQFGVWRQGKPDGWTQRPRRGQQWLSSLLITVAGWEVFGERDEWVCMCIEHYMKHHAPKSGTEGVLFRGHIPPVGSASENYGLNAARVLLDVQYRDRPQGAPPAQGWCSVLHGLLSLARECIIQLTFVFQLSRRASLNFTLKFFSASSSDLPKAKESF</sequence>
<feature type="compositionally biased region" description="Polar residues" evidence="1">
    <location>
        <begin position="22"/>
        <end position="35"/>
    </location>
</feature>
<reference evidence="2 3" key="1">
    <citation type="submission" date="2019-03" db="EMBL/GenBank/DDBJ databases">
        <title>First draft genome of Liparis tanakae, snailfish: a comprehensive survey of snailfish specific genes.</title>
        <authorList>
            <person name="Kim W."/>
            <person name="Song I."/>
            <person name="Jeong J.-H."/>
            <person name="Kim D."/>
            <person name="Kim S."/>
            <person name="Ryu S."/>
            <person name="Song J.Y."/>
            <person name="Lee S.K."/>
        </authorList>
    </citation>
    <scope>NUCLEOTIDE SEQUENCE [LARGE SCALE GENOMIC DNA]</scope>
    <source>
        <tissue evidence="2">Muscle</tissue>
    </source>
</reference>
<comment type="caution">
    <text evidence="2">The sequence shown here is derived from an EMBL/GenBank/DDBJ whole genome shotgun (WGS) entry which is preliminary data.</text>
</comment>
<evidence type="ECO:0000313" key="3">
    <source>
        <dbReference type="Proteomes" id="UP000314294"/>
    </source>
</evidence>
<proteinExistence type="predicted"/>
<feature type="region of interest" description="Disordered" evidence="1">
    <location>
        <begin position="1"/>
        <end position="68"/>
    </location>
</feature>
<name>A0A4Z2JBG6_9TELE</name>
<evidence type="ECO:0000256" key="1">
    <source>
        <dbReference type="SAM" id="MobiDB-lite"/>
    </source>
</evidence>
<gene>
    <name evidence="2" type="ORF">EYF80_002012</name>
</gene>
<feature type="region of interest" description="Disordered" evidence="1">
    <location>
        <begin position="104"/>
        <end position="140"/>
    </location>
</feature>
<protein>
    <submittedName>
        <fullName evidence="2">Uncharacterized protein</fullName>
    </submittedName>
</protein>
<evidence type="ECO:0000313" key="2">
    <source>
        <dbReference type="EMBL" id="TNN87665.1"/>
    </source>
</evidence>